<dbReference type="PANTHER" id="PTHR43095">
    <property type="entry name" value="SUGAR KINASE"/>
    <property type="match status" value="1"/>
</dbReference>
<sequence>MSLLGLDIGTTGCKAIAFNEEGALLSGAYREYSLLHPKPGWVELDANLLWEKVKEVILDAANRTRSDPIKALSVSTQGEAVVPIAKDGRALYNFIISFDSRTESQCQWWQEKIGKEEIFQITGMPLHPMYSINKIMWLKKNRRDIYRKAYKFLCVEDFVIFKLVAFPGIDYSLAARTMCFDIRRKKWSEKIISLAGVSEELLSDPKPSGYPVGKVNPRIAEELTLRKDVIVTTGGHDQPCGALGAGVVSPGLVMNAIGTSDVLCPAIKEPLLSKKMLENNYCCYPHTCPDIYTTISFNLTGGLLLKWYRDIFCFEEKMEAKRTGRDVYDIIVERANPKPVDVYILPHFVGSGTPTLDSKSKGAILGLTIDTTKEDISRAILDSNNYDLRLNMDKLQQIGIPIEEIRAIGGGAKSEKWLQLRANVLGKRVCTLKVSEAASLGAAILAGVGIDIFTSPQEGAQRWVKIDRVFEPDIKRHSQYEERYQNYLKIYPTLKELIL</sequence>
<comment type="caution">
    <text evidence="7">The sequence shown here is derived from an EMBL/GenBank/DDBJ whole genome shotgun (WGS) entry which is preliminary data.</text>
</comment>
<gene>
    <name evidence="7" type="ORF">ENH69_00960</name>
</gene>
<dbReference type="AlphaFoldDB" id="A0A7C1M7M7"/>
<dbReference type="Pfam" id="PF02782">
    <property type="entry name" value="FGGY_C"/>
    <property type="match status" value="1"/>
</dbReference>
<dbReference type="PROSITE" id="PS00445">
    <property type="entry name" value="FGGY_KINASES_2"/>
    <property type="match status" value="1"/>
</dbReference>
<proteinExistence type="inferred from homology"/>
<dbReference type="Gene3D" id="3.30.420.40">
    <property type="match status" value="2"/>
</dbReference>
<dbReference type="InterPro" id="IPR018485">
    <property type="entry name" value="FGGY_C"/>
</dbReference>
<dbReference type="SUPFAM" id="SSF53067">
    <property type="entry name" value="Actin-like ATPase domain"/>
    <property type="match status" value="2"/>
</dbReference>
<dbReference type="GO" id="GO:0016301">
    <property type="term" value="F:kinase activity"/>
    <property type="evidence" value="ECO:0007669"/>
    <property type="project" value="UniProtKB-KW"/>
</dbReference>
<keyword evidence="2 4" id="KW-0808">Transferase</keyword>
<dbReference type="Proteomes" id="UP000885667">
    <property type="component" value="Unassembled WGS sequence"/>
</dbReference>
<dbReference type="CDD" id="cd07773">
    <property type="entry name" value="ASKHA_NBD_FGGY_FK"/>
    <property type="match status" value="1"/>
</dbReference>
<organism evidence="7">
    <name type="scientific">Aerophobetes bacterium</name>
    <dbReference type="NCBI Taxonomy" id="2030807"/>
    <lineage>
        <taxon>Bacteria</taxon>
        <taxon>Candidatus Aerophobota</taxon>
    </lineage>
</organism>
<evidence type="ECO:0008006" key="8">
    <source>
        <dbReference type="Google" id="ProtNLM"/>
    </source>
</evidence>
<feature type="domain" description="Carbohydrate kinase FGGY C-terminal" evidence="6">
    <location>
        <begin position="254"/>
        <end position="448"/>
    </location>
</feature>
<evidence type="ECO:0000256" key="4">
    <source>
        <dbReference type="RuleBase" id="RU003733"/>
    </source>
</evidence>
<dbReference type="PROSITE" id="PS00933">
    <property type="entry name" value="FGGY_KINASES_1"/>
    <property type="match status" value="1"/>
</dbReference>
<name>A0A7C1M7M7_UNCAE</name>
<evidence type="ECO:0000259" key="6">
    <source>
        <dbReference type="Pfam" id="PF02782"/>
    </source>
</evidence>
<keyword evidence="3 4" id="KW-0418">Kinase</keyword>
<dbReference type="InterPro" id="IPR000577">
    <property type="entry name" value="Carb_kinase_FGGY"/>
</dbReference>
<protein>
    <recommendedName>
        <fullName evidence="8">Xylulokinase</fullName>
    </recommendedName>
</protein>
<dbReference type="GO" id="GO:0005975">
    <property type="term" value="P:carbohydrate metabolic process"/>
    <property type="evidence" value="ECO:0007669"/>
    <property type="project" value="InterPro"/>
</dbReference>
<dbReference type="InterPro" id="IPR018484">
    <property type="entry name" value="FGGY_N"/>
</dbReference>
<dbReference type="PIRSF" id="PIRSF000538">
    <property type="entry name" value="GlpK"/>
    <property type="match status" value="1"/>
</dbReference>
<accession>A0A7C1M7M7</accession>
<evidence type="ECO:0000313" key="7">
    <source>
        <dbReference type="EMBL" id="HDZ49770.1"/>
    </source>
</evidence>
<reference evidence="7" key="1">
    <citation type="journal article" date="2020" name="mSystems">
        <title>Genome- and Community-Level Interaction Insights into Carbon Utilization and Element Cycling Functions of Hydrothermarchaeota in Hydrothermal Sediment.</title>
        <authorList>
            <person name="Zhou Z."/>
            <person name="Liu Y."/>
            <person name="Xu W."/>
            <person name="Pan J."/>
            <person name="Luo Z.H."/>
            <person name="Li M."/>
        </authorList>
    </citation>
    <scope>NUCLEOTIDE SEQUENCE [LARGE SCALE GENOMIC DNA]</scope>
    <source>
        <strain evidence="7">HyVt-329</strain>
    </source>
</reference>
<evidence type="ECO:0000256" key="3">
    <source>
        <dbReference type="ARBA" id="ARBA00022777"/>
    </source>
</evidence>
<dbReference type="InterPro" id="IPR050406">
    <property type="entry name" value="FGGY_Carb_Kinase"/>
</dbReference>
<dbReference type="EMBL" id="DRFT01000067">
    <property type="protein sequence ID" value="HDZ49770.1"/>
    <property type="molecule type" value="Genomic_DNA"/>
</dbReference>
<dbReference type="InterPro" id="IPR043129">
    <property type="entry name" value="ATPase_NBD"/>
</dbReference>
<dbReference type="PANTHER" id="PTHR43095:SF5">
    <property type="entry name" value="XYLULOSE KINASE"/>
    <property type="match status" value="1"/>
</dbReference>
<dbReference type="InterPro" id="IPR018483">
    <property type="entry name" value="Carb_kinase_FGGY_CS"/>
</dbReference>
<feature type="domain" description="Carbohydrate kinase FGGY N-terminal" evidence="5">
    <location>
        <begin position="3"/>
        <end position="244"/>
    </location>
</feature>
<evidence type="ECO:0000259" key="5">
    <source>
        <dbReference type="Pfam" id="PF00370"/>
    </source>
</evidence>
<evidence type="ECO:0000256" key="2">
    <source>
        <dbReference type="ARBA" id="ARBA00022679"/>
    </source>
</evidence>
<evidence type="ECO:0000256" key="1">
    <source>
        <dbReference type="ARBA" id="ARBA00009156"/>
    </source>
</evidence>
<comment type="similarity">
    <text evidence="1 4">Belongs to the FGGY kinase family.</text>
</comment>
<dbReference type="GO" id="GO:0016773">
    <property type="term" value="F:phosphotransferase activity, alcohol group as acceptor"/>
    <property type="evidence" value="ECO:0007669"/>
    <property type="project" value="InterPro"/>
</dbReference>
<dbReference type="Pfam" id="PF00370">
    <property type="entry name" value="FGGY_N"/>
    <property type="match status" value="1"/>
</dbReference>